<dbReference type="EMBL" id="LSUQ01000003">
    <property type="protein sequence ID" value="OAG95210.1"/>
    <property type="molecule type" value="Genomic_DNA"/>
</dbReference>
<keyword evidence="1" id="KW-0812">Transmembrane</keyword>
<evidence type="ECO:0000313" key="5">
    <source>
        <dbReference type="Proteomes" id="UP000190229"/>
    </source>
</evidence>
<feature type="transmembrane region" description="Helical" evidence="1">
    <location>
        <begin position="6"/>
        <end position="22"/>
    </location>
</feature>
<keyword evidence="5" id="KW-1185">Reference proteome</keyword>
<sequence length="127" mass="14304">MIIDLVGFLVSLIFLIVVIDLMRRRLLLEQYALFWLGMGIVLTILSVSPGLLNRVAKVLGIYYAPSLLFLVGFLFMLGTMLHLTVVLSRLTNRTVRLTQELGMLKSQLEMADHRTALTERSEPLSNG</sequence>
<dbReference type="Proteomes" id="UP000190229">
    <property type="component" value="Unassembled WGS sequence"/>
</dbReference>
<protein>
    <recommendedName>
        <fullName evidence="6">DUF2304 domain-containing protein</fullName>
    </recommendedName>
</protein>
<dbReference type="RefSeq" id="WP_067560938.1">
    <property type="nucleotide sequence ID" value="NZ_LSUQ01000003.1"/>
</dbReference>
<evidence type="ECO:0000313" key="2">
    <source>
        <dbReference type="EMBL" id="OAG95210.1"/>
    </source>
</evidence>
<keyword evidence="1" id="KW-0472">Membrane</keyword>
<organism evidence="3 5">
    <name type="scientific">Ferroacidibacillus organovorans</name>
    <dbReference type="NCBI Taxonomy" id="1765683"/>
    <lineage>
        <taxon>Bacteria</taxon>
        <taxon>Bacillati</taxon>
        <taxon>Bacillota</taxon>
        <taxon>Bacilli</taxon>
        <taxon>Bacillales</taxon>
        <taxon>Alicyclobacillaceae</taxon>
        <taxon>Ferroacidibacillus</taxon>
    </lineage>
</organism>
<evidence type="ECO:0000256" key="1">
    <source>
        <dbReference type="SAM" id="Phobius"/>
    </source>
</evidence>
<comment type="caution">
    <text evidence="3">The sequence shown here is derived from an EMBL/GenBank/DDBJ whole genome shotgun (WGS) entry which is preliminary data.</text>
</comment>
<dbReference type="InterPro" id="IPR019277">
    <property type="entry name" value="DUF2304"/>
</dbReference>
<reference evidence="3 5" key="2">
    <citation type="submission" date="2017-02" db="EMBL/GenBank/DDBJ databases">
        <title>Draft genome of Acidibacillus ferrooxidans Huett2.</title>
        <authorList>
            <person name="Schopf S."/>
        </authorList>
    </citation>
    <scope>NUCLEOTIDE SEQUENCE [LARGE SCALE GENOMIC DNA]</scope>
    <source>
        <strain evidence="3 5">Huett2</strain>
    </source>
</reference>
<evidence type="ECO:0000313" key="4">
    <source>
        <dbReference type="Proteomes" id="UP000077421"/>
    </source>
</evidence>
<dbReference type="STRING" id="1765683.B2M26_13730"/>
<accession>A0A162U5S9</accession>
<feature type="transmembrane region" description="Helical" evidence="1">
    <location>
        <begin position="31"/>
        <end position="51"/>
    </location>
</feature>
<proteinExistence type="predicted"/>
<keyword evidence="1" id="KW-1133">Transmembrane helix</keyword>
<dbReference type="OrthoDB" id="677868at2"/>
<dbReference type="Proteomes" id="UP000077421">
    <property type="component" value="Unassembled WGS sequence"/>
</dbReference>
<gene>
    <name evidence="2" type="ORF">AYW79_01875</name>
    <name evidence="3" type="ORF">B2M26_13730</name>
</gene>
<dbReference type="AlphaFoldDB" id="A0A162U5S9"/>
<evidence type="ECO:0008006" key="6">
    <source>
        <dbReference type="Google" id="ProtNLM"/>
    </source>
</evidence>
<dbReference type="EMBL" id="MWPS01000043">
    <property type="protein sequence ID" value="OPG15202.1"/>
    <property type="molecule type" value="Genomic_DNA"/>
</dbReference>
<dbReference type="Pfam" id="PF10066">
    <property type="entry name" value="DUF2304"/>
    <property type="match status" value="1"/>
</dbReference>
<reference evidence="2 4" key="1">
    <citation type="submission" date="2016-02" db="EMBL/GenBank/DDBJ databases">
        <title>Draft genome sequence of Acidibacillus ferrooxidans SLC66.</title>
        <authorList>
            <person name="Oliveira G."/>
            <person name="Nancucheo I."/>
            <person name="Dall'Agnol H."/>
            <person name="Johnson B."/>
            <person name="Oliveira R."/>
            <person name="Nunes G.L."/>
            <person name="Tzotzos G."/>
            <person name="Orellana S.C."/>
            <person name="Salim A.C."/>
            <person name="Araujo F.M."/>
        </authorList>
    </citation>
    <scope>NUCLEOTIDE SEQUENCE [LARGE SCALE GENOMIC DNA]</scope>
    <source>
        <strain evidence="2 4">SLC66</strain>
    </source>
</reference>
<evidence type="ECO:0000313" key="3">
    <source>
        <dbReference type="EMBL" id="OPG15202.1"/>
    </source>
</evidence>
<name>A0A162U5S9_9BACL</name>
<feature type="transmembrane region" description="Helical" evidence="1">
    <location>
        <begin position="63"/>
        <end position="87"/>
    </location>
</feature>